<evidence type="ECO:0000313" key="11">
    <source>
        <dbReference type="EMBL" id="MBO0662583.1"/>
    </source>
</evidence>
<keyword evidence="2 9" id="KW-0813">Transport</keyword>
<dbReference type="InterPro" id="IPR007387">
    <property type="entry name" value="TRAP_DctQ"/>
</dbReference>
<dbReference type="InterPro" id="IPR055348">
    <property type="entry name" value="DctQ"/>
</dbReference>
<evidence type="ECO:0000256" key="6">
    <source>
        <dbReference type="ARBA" id="ARBA00022989"/>
    </source>
</evidence>
<evidence type="ECO:0000256" key="4">
    <source>
        <dbReference type="ARBA" id="ARBA00022519"/>
    </source>
</evidence>
<organism evidence="11 12">
    <name type="scientific">Jiella flava</name>
    <dbReference type="NCBI Taxonomy" id="2816857"/>
    <lineage>
        <taxon>Bacteria</taxon>
        <taxon>Pseudomonadati</taxon>
        <taxon>Pseudomonadota</taxon>
        <taxon>Alphaproteobacteria</taxon>
        <taxon>Hyphomicrobiales</taxon>
        <taxon>Aurantimonadaceae</taxon>
        <taxon>Jiella</taxon>
    </lineage>
</organism>
<evidence type="ECO:0000256" key="7">
    <source>
        <dbReference type="ARBA" id="ARBA00023136"/>
    </source>
</evidence>
<keyword evidence="7 9" id="KW-0472">Membrane</keyword>
<feature type="transmembrane region" description="Helical" evidence="9">
    <location>
        <begin position="148"/>
        <end position="172"/>
    </location>
</feature>
<evidence type="ECO:0000256" key="8">
    <source>
        <dbReference type="ARBA" id="ARBA00038436"/>
    </source>
</evidence>
<dbReference type="PANTHER" id="PTHR35011">
    <property type="entry name" value="2,3-DIKETO-L-GULONATE TRAP TRANSPORTER SMALL PERMEASE PROTEIN YIAM"/>
    <property type="match status" value="1"/>
</dbReference>
<comment type="subcellular location">
    <subcellularLocation>
        <location evidence="1 9">Cell inner membrane</location>
        <topology evidence="1 9">Multi-pass membrane protein</topology>
    </subcellularLocation>
</comment>
<evidence type="ECO:0000313" key="12">
    <source>
        <dbReference type="Proteomes" id="UP000664122"/>
    </source>
</evidence>
<dbReference type="EMBL" id="JAFMPP010000005">
    <property type="protein sequence ID" value="MBO0662583.1"/>
    <property type="molecule type" value="Genomic_DNA"/>
</dbReference>
<keyword evidence="5 9" id="KW-0812">Transmembrane</keyword>
<evidence type="ECO:0000259" key="10">
    <source>
        <dbReference type="Pfam" id="PF04290"/>
    </source>
</evidence>
<comment type="function">
    <text evidence="9">Part of the tripartite ATP-independent periplasmic (TRAP) transport system.</text>
</comment>
<evidence type="ECO:0000256" key="5">
    <source>
        <dbReference type="ARBA" id="ARBA00022692"/>
    </source>
</evidence>
<keyword evidence="6 9" id="KW-1133">Transmembrane helix</keyword>
<name>A0A939JS44_9HYPH</name>
<feature type="transmembrane region" description="Helical" evidence="9">
    <location>
        <begin position="61"/>
        <end position="79"/>
    </location>
</feature>
<dbReference type="PANTHER" id="PTHR35011:SF10">
    <property type="entry name" value="TRAP TRANSPORTER SMALL PERMEASE PROTEIN"/>
    <property type="match status" value="1"/>
</dbReference>
<keyword evidence="4 9" id="KW-0997">Cell inner membrane</keyword>
<evidence type="ECO:0000256" key="9">
    <source>
        <dbReference type="RuleBase" id="RU369079"/>
    </source>
</evidence>
<reference evidence="11" key="1">
    <citation type="submission" date="2021-03" db="EMBL/GenBank/DDBJ databases">
        <title>Whole genome sequence of Jiella sp. CQZ9-1.</title>
        <authorList>
            <person name="Tuo L."/>
        </authorList>
    </citation>
    <scope>NUCLEOTIDE SEQUENCE</scope>
    <source>
        <strain evidence="11">CQZ9-1</strain>
    </source>
</reference>
<feature type="domain" description="Tripartite ATP-independent periplasmic transporters DctQ component" evidence="10">
    <location>
        <begin position="38"/>
        <end position="164"/>
    </location>
</feature>
<keyword evidence="12" id="KW-1185">Reference proteome</keyword>
<comment type="caution">
    <text evidence="11">The sequence shown here is derived from an EMBL/GenBank/DDBJ whole genome shotgun (WGS) entry which is preliminary data.</text>
</comment>
<dbReference type="GO" id="GO:0015740">
    <property type="term" value="P:C4-dicarboxylate transport"/>
    <property type="evidence" value="ECO:0007669"/>
    <property type="project" value="TreeGrafter"/>
</dbReference>
<dbReference type="GO" id="GO:0005886">
    <property type="term" value="C:plasma membrane"/>
    <property type="evidence" value="ECO:0007669"/>
    <property type="project" value="UniProtKB-SubCell"/>
</dbReference>
<feature type="transmembrane region" description="Helical" evidence="9">
    <location>
        <begin position="21"/>
        <end position="41"/>
    </location>
</feature>
<keyword evidence="3" id="KW-1003">Cell membrane</keyword>
<accession>A0A939JS44</accession>
<evidence type="ECO:0000256" key="1">
    <source>
        <dbReference type="ARBA" id="ARBA00004429"/>
    </source>
</evidence>
<dbReference type="GO" id="GO:0022857">
    <property type="term" value="F:transmembrane transporter activity"/>
    <property type="evidence" value="ECO:0007669"/>
    <property type="project" value="UniProtKB-UniRule"/>
</dbReference>
<dbReference type="Proteomes" id="UP000664122">
    <property type="component" value="Unassembled WGS sequence"/>
</dbReference>
<dbReference type="AlphaFoldDB" id="A0A939JS44"/>
<comment type="similarity">
    <text evidence="8 9">Belongs to the TRAP transporter small permease family.</text>
</comment>
<evidence type="ECO:0000256" key="2">
    <source>
        <dbReference type="ARBA" id="ARBA00022448"/>
    </source>
</evidence>
<sequence>MTDIKMANRSGPARLAARLGRINRIIAILAGIALLATVALILLEIVLRQTAIGSIGGSDEISGYVMAGVATWGFAYALTERAHVRIDILQSRLPLPGKGLFDLLALASVFAIALTVSIHAWDVLGKTLARDSHANTPLATPLWIPQSIWFGGWVWLAIVAVLLLACITVLIAEREWESVRAIAGGGTETGEL</sequence>
<dbReference type="RefSeq" id="WP_207257359.1">
    <property type="nucleotide sequence ID" value="NZ_JAFMPP010000005.1"/>
</dbReference>
<evidence type="ECO:0000256" key="3">
    <source>
        <dbReference type="ARBA" id="ARBA00022475"/>
    </source>
</evidence>
<feature type="transmembrane region" description="Helical" evidence="9">
    <location>
        <begin position="100"/>
        <end position="121"/>
    </location>
</feature>
<comment type="subunit">
    <text evidence="9">The complex comprises the extracytoplasmic solute receptor protein and the two transmembrane proteins.</text>
</comment>
<proteinExistence type="inferred from homology"/>
<gene>
    <name evidence="11" type="ORF">J1C48_08345</name>
</gene>
<dbReference type="Pfam" id="PF04290">
    <property type="entry name" value="DctQ"/>
    <property type="match status" value="1"/>
</dbReference>
<protein>
    <recommendedName>
        <fullName evidence="9">TRAP transporter small permease protein</fullName>
    </recommendedName>
</protein>